<evidence type="ECO:0000313" key="3">
    <source>
        <dbReference type="Proteomes" id="UP000583929"/>
    </source>
</evidence>
<accession>A0A7J6FRK3</accession>
<dbReference type="Proteomes" id="UP000583929">
    <property type="component" value="Unassembled WGS sequence"/>
</dbReference>
<comment type="caution">
    <text evidence="2">The sequence shown here is derived from an EMBL/GenBank/DDBJ whole genome shotgun (WGS) entry which is preliminary data.</text>
</comment>
<dbReference type="CDD" id="cd03062">
    <property type="entry name" value="TRX_Fd_Sucrase"/>
    <property type="match status" value="1"/>
</dbReference>
<gene>
    <name evidence="2" type="ORF">G4B88_007285</name>
</gene>
<keyword evidence="1" id="KW-0472">Membrane</keyword>
<organism evidence="2 3">
    <name type="scientific">Cannabis sativa</name>
    <name type="common">Hemp</name>
    <name type="synonym">Marijuana</name>
    <dbReference type="NCBI Taxonomy" id="3483"/>
    <lineage>
        <taxon>Eukaryota</taxon>
        <taxon>Viridiplantae</taxon>
        <taxon>Streptophyta</taxon>
        <taxon>Embryophyta</taxon>
        <taxon>Tracheophyta</taxon>
        <taxon>Spermatophyta</taxon>
        <taxon>Magnoliopsida</taxon>
        <taxon>eudicotyledons</taxon>
        <taxon>Gunneridae</taxon>
        <taxon>Pentapetalae</taxon>
        <taxon>rosids</taxon>
        <taxon>fabids</taxon>
        <taxon>Rosales</taxon>
        <taxon>Cannabaceae</taxon>
        <taxon>Cannabis</taxon>
    </lineage>
</organism>
<dbReference type="InterPro" id="IPR009737">
    <property type="entry name" value="Aim32/Apd1-like"/>
</dbReference>
<evidence type="ECO:0008006" key="4">
    <source>
        <dbReference type="Google" id="ProtNLM"/>
    </source>
</evidence>
<keyword evidence="1" id="KW-1133">Transmembrane helix</keyword>
<dbReference type="Pfam" id="PF06999">
    <property type="entry name" value="Suc_Fer-like"/>
    <property type="match status" value="1"/>
</dbReference>
<keyword evidence="1" id="KW-0812">Transmembrane</keyword>
<dbReference type="PANTHER" id="PTHR31902:SF10">
    <property type="entry name" value="SUCRASE_FERREDOXIN-LIKE FAMILY PROTEIN"/>
    <property type="match status" value="1"/>
</dbReference>
<dbReference type="InterPro" id="IPR036249">
    <property type="entry name" value="Thioredoxin-like_sf"/>
</dbReference>
<protein>
    <recommendedName>
        <fullName evidence="4">Altered inheritance of mitochondria protein 32</fullName>
    </recommendedName>
</protein>
<dbReference type="SUPFAM" id="SSF52833">
    <property type="entry name" value="Thioredoxin-like"/>
    <property type="match status" value="1"/>
</dbReference>
<feature type="transmembrane region" description="Helical" evidence="1">
    <location>
        <begin position="400"/>
        <end position="420"/>
    </location>
</feature>
<dbReference type="PANTHER" id="PTHR31902">
    <property type="entry name" value="ACTIN PATCHES DISTAL PROTEIN 1"/>
    <property type="match status" value="1"/>
</dbReference>
<evidence type="ECO:0000256" key="1">
    <source>
        <dbReference type="SAM" id="Phobius"/>
    </source>
</evidence>
<dbReference type="FunFam" id="3.40.30.10:FF:000213">
    <property type="entry name" value="APD1p protein"/>
    <property type="match status" value="1"/>
</dbReference>
<proteinExistence type="predicted"/>
<reference evidence="2 3" key="1">
    <citation type="journal article" date="2020" name="bioRxiv">
        <title>Sequence and annotation of 42 cannabis genomes reveals extensive copy number variation in cannabinoid synthesis and pathogen resistance genes.</title>
        <authorList>
            <person name="Mckernan K.J."/>
            <person name="Helbert Y."/>
            <person name="Kane L.T."/>
            <person name="Ebling H."/>
            <person name="Zhang L."/>
            <person name="Liu B."/>
            <person name="Eaton Z."/>
            <person name="Mclaughlin S."/>
            <person name="Kingan S."/>
            <person name="Baybayan P."/>
            <person name="Concepcion G."/>
            <person name="Jordan M."/>
            <person name="Riva A."/>
            <person name="Barbazuk W."/>
            <person name="Harkins T."/>
        </authorList>
    </citation>
    <scope>NUCLEOTIDE SEQUENCE [LARGE SCALE GENOMIC DNA]</scope>
    <source>
        <strain evidence="3">cv. Jamaican Lion 4</strain>
        <tissue evidence="2">Leaf</tissue>
    </source>
</reference>
<dbReference type="AlphaFoldDB" id="A0A7J6FRK3"/>
<keyword evidence="3" id="KW-1185">Reference proteome</keyword>
<dbReference type="Gene3D" id="3.40.30.10">
    <property type="entry name" value="Glutaredoxin"/>
    <property type="match status" value="2"/>
</dbReference>
<sequence length="424" mass="46922">MRIAHLSSSSYRSFISVRRTTTNYQYHYQYVSSSISNLSTSKPLQQLRLPLSLSSLRLQRRVVSTSMASDDVTTLPADDDKYGFTRSEMYQTNLAGTVDAYDRHVFLCHKNPEDWASRVEDSASDPLPKLLFSALKARKNDIALKTKLTICEGRDGTEFSDGDVLIFPEMVKYRSLKDSDVDSFVEDVLVNGQTWTTGVQEVLNGSYVFVCAHGNRDKRCGVCGPVLIEKFKEEIESRGLTDQVIVNACSHIGGHKYAGNLIIYSPGVDAKMTGHWYGYVTPADVPELLDQHIAKGEIIERLWRGQMGVSAEEGEKAKDQKIPNGVEVESVDKIKEKESETQDISSSGCCQGANGGVTCCRDVSLEQSDKSEEKKVGVCSKEGSICKLSSWFRKLDRADMYAAAAVVSAIATVAVAYGFYKRSN</sequence>
<name>A0A7J6FRK3_CANSA</name>
<evidence type="ECO:0000313" key="2">
    <source>
        <dbReference type="EMBL" id="KAF4373272.1"/>
    </source>
</evidence>
<dbReference type="EMBL" id="JAATIQ010000180">
    <property type="protein sequence ID" value="KAF4373272.1"/>
    <property type="molecule type" value="Genomic_DNA"/>
</dbReference>